<keyword evidence="2" id="KW-1185">Reference proteome</keyword>
<dbReference type="EMBL" id="JAFFZE010000003">
    <property type="protein sequence ID" value="MCT2581749.1"/>
    <property type="molecule type" value="Genomic_DNA"/>
</dbReference>
<evidence type="ECO:0000313" key="2">
    <source>
        <dbReference type="Proteomes" id="UP001156441"/>
    </source>
</evidence>
<evidence type="ECO:0000313" key="1">
    <source>
        <dbReference type="EMBL" id="MCT2581749.1"/>
    </source>
</evidence>
<proteinExistence type="predicted"/>
<organism evidence="1 2">
    <name type="scientific">Actinophytocola gossypii</name>
    <dbReference type="NCBI Taxonomy" id="2812003"/>
    <lineage>
        <taxon>Bacteria</taxon>
        <taxon>Bacillati</taxon>
        <taxon>Actinomycetota</taxon>
        <taxon>Actinomycetes</taxon>
        <taxon>Pseudonocardiales</taxon>
        <taxon>Pseudonocardiaceae</taxon>
    </lineage>
</organism>
<dbReference type="Proteomes" id="UP001156441">
    <property type="component" value="Unassembled WGS sequence"/>
</dbReference>
<gene>
    <name evidence="1" type="ORF">JT362_01265</name>
</gene>
<name>A0ABT2J2C2_9PSEU</name>
<dbReference type="RefSeq" id="WP_260189103.1">
    <property type="nucleotide sequence ID" value="NZ_JAFFZE010000003.1"/>
</dbReference>
<comment type="caution">
    <text evidence="1">The sequence shown here is derived from an EMBL/GenBank/DDBJ whole genome shotgun (WGS) entry which is preliminary data.</text>
</comment>
<sequence length="89" mass="10094">MVEIVCVNPSGDVVARNSRCSPLALTRFRPGDKSLEKPDHEGFHAWDELLIDAVSVLRQVKFDEDLAPMPVDPQESWKAVLSSQIRRHR</sequence>
<reference evidence="1 2" key="1">
    <citation type="submission" date="2021-02" db="EMBL/GenBank/DDBJ databases">
        <title>Actinophytocola xerophila sp. nov., isolated from soil of cotton cropping field.</title>
        <authorList>
            <person name="Huang R."/>
            <person name="Chen X."/>
            <person name="Ge X."/>
            <person name="Liu W."/>
        </authorList>
    </citation>
    <scope>NUCLEOTIDE SEQUENCE [LARGE SCALE GENOMIC DNA]</scope>
    <source>
        <strain evidence="1 2">S1-96</strain>
    </source>
</reference>
<accession>A0ABT2J2C2</accession>
<protein>
    <submittedName>
        <fullName evidence="1">Uncharacterized protein</fullName>
    </submittedName>
</protein>